<keyword evidence="2" id="KW-1003">Cell membrane</keyword>
<feature type="transmembrane region" description="Helical" evidence="7">
    <location>
        <begin position="379"/>
        <end position="400"/>
    </location>
</feature>
<accession>A0A8J3SMC0</accession>
<dbReference type="InterPro" id="IPR050250">
    <property type="entry name" value="Macrolide_Exporter_MacB"/>
</dbReference>
<feature type="domain" description="ABC3 transporter permease C-terminal" evidence="8">
    <location>
        <begin position="495"/>
        <end position="609"/>
    </location>
</feature>
<dbReference type="AlphaFoldDB" id="A0A8J3SMC0"/>
<feature type="transmembrane region" description="Helical" evidence="7">
    <location>
        <begin position="538"/>
        <end position="564"/>
    </location>
</feature>
<dbReference type="PANTHER" id="PTHR30572:SF4">
    <property type="entry name" value="ABC TRANSPORTER PERMEASE YTRF"/>
    <property type="match status" value="1"/>
</dbReference>
<evidence type="ECO:0000313" key="10">
    <source>
        <dbReference type="EMBL" id="GIH94959.1"/>
    </source>
</evidence>
<evidence type="ECO:0000313" key="11">
    <source>
        <dbReference type="Proteomes" id="UP000619788"/>
    </source>
</evidence>
<dbReference type="InterPro" id="IPR003838">
    <property type="entry name" value="ABC3_permease_C"/>
</dbReference>
<evidence type="ECO:0000256" key="1">
    <source>
        <dbReference type="ARBA" id="ARBA00004651"/>
    </source>
</evidence>
<evidence type="ECO:0000259" key="9">
    <source>
        <dbReference type="Pfam" id="PF12704"/>
    </source>
</evidence>
<feature type="transmembrane region" description="Helical" evidence="7">
    <location>
        <begin position="23"/>
        <end position="42"/>
    </location>
</feature>
<comment type="similarity">
    <text evidence="6">Belongs to the ABC-4 integral membrane protein family.</text>
</comment>
<evidence type="ECO:0000256" key="3">
    <source>
        <dbReference type="ARBA" id="ARBA00022692"/>
    </source>
</evidence>
<evidence type="ECO:0000256" key="6">
    <source>
        <dbReference type="ARBA" id="ARBA00038076"/>
    </source>
</evidence>
<dbReference type="GO" id="GO:0005886">
    <property type="term" value="C:plasma membrane"/>
    <property type="evidence" value="ECO:0007669"/>
    <property type="project" value="UniProtKB-SubCell"/>
</dbReference>
<dbReference type="Pfam" id="PF12704">
    <property type="entry name" value="MacB_PCD"/>
    <property type="match status" value="1"/>
</dbReference>
<dbReference type="Pfam" id="PF02687">
    <property type="entry name" value="FtsX"/>
    <property type="match status" value="2"/>
</dbReference>
<keyword evidence="4 7" id="KW-1133">Transmembrane helix</keyword>
<comment type="caution">
    <text evidence="10">The sequence shown here is derived from an EMBL/GenBank/DDBJ whole genome shotgun (WGS) entry which is preliminary data.</text>
</comment>
<sequence>MGRLLLVGRLAVRDLRRRRTETALLLLAIMAAATTLTLGLVLRDAAGDPYHSTRAATGGPDVVASVGRTAGPPGVSGPAEPAGLAELAELAGAPGVVDHGGPYPVTAARLQASGRTSDVQAVGRDAAPAPVDQPELLQGSWVGDGGVVLEAAFADAIEARVGDPVTLDGRSFEVVGVAVTAAMPPYPKASCIVPCMNGAVPGDEADTGPPAGVLRNPGLVWLTRADVRSLAPDPDSLAHVMNLKLADPDGARAFVEANRGAIPMQPWQDILDDATELAGDSQILLLIGAWLLGLLAVASLSVLVGGRMADQTRRVGLLKAVGGTPGLVAAVLLAEYVLVAVVAAAAGLTAGSLTAPLLTDSGAGLVGSAGTPSITMSTAGLVIAAALGVAVVATAVPALRAARSSTVGALTDSARPPRRVGWLIAISARLPVPLLLALRVAARRPRRAVLAVASIAITVSGVYVLLVLNAFLAAQPLAGGYGDAQVELLRRVLLVVTVVLLSLAAVNAVVITWATVLDNRHSSALARALGATPREVSTALAAAQVLPALAGAVLGVFPGGYALFAAVNATTGGDGGRAPLPPPWQLLAVVPATVLVVAALTAVPARLGARRPAAESLQAGLS</sequence>
<evidence type="ECO:0008006" key="12">
    <source>
        <dbReference type="Google" id="ProtNLM"/>
    </source>
</evidence>
<dbReference type="GO" id="GO:0022857">
    <property type="term" value="F:transmembrane transporter activity"/>
    <property type="evidence" value="ECO:0007669"/>
    <property type="project" value="TreeGrafter"/>
</dbReference>
<evidence type="ECO:0000256" key="4">
    <source>
        <dbReference type="ARBA" id="ARBA00022989"/>
    </source>
</evidence>
<keyword evidence="3 7" id="KW-0812">Transmembrane</keyword>
<feature type="transmembrane region" description="Helical" evidence="7">
    <location>
        <begin position="584"/>
        <end position="603"/>
    </location>
</feature>
<comment type="subcellular location">
    <subcellularLocation>
        <location evidence="1">Cell membrane</location>
        <topology evidence="1">Multi-pass membrane protein</topology>
    </subcellularLocation>
</comment>
<evidence type="ECO:0000256" key="2">
    <source>
        <dbReference type="ARBA" id="ARBA00022475"/>
    </source>
</evidence>
<dbReference type="PANTHER" id="PTHR30572">
    <property type="entry name" value="MEMBRANE COMPONENT OF TRANSPORTER-RELATED"/>
    <property type="match status" value="1"/>
</dbReference>
<feature type="transmembrane region" description="Helical" evidence="7">
    <location>
        <begin position="448"/>
        <end position="472"/>
    </location>
</feature>
<evidence type="ECO:0000256" key="7">
    <source>
        <dbReference type="SAM" id="Phobius"/>
    </source>
</evidence>
<keyword evidence="5 7" id="KW-0472">Membrane</keyword>
<dbReference type="RefSeq" id="WP_239128069.1">
    <property type="nucleotide sequence ID" value="NZ_BOOJ01000048.1"/>
</dbReference>
<feature type="domain" description="MacB-like periplasmic core" evidence="9">
    <location>
        <begin position="26"/>
        <end position="178"/>
    </location>
</feature>
<reference evidence="10 11" key="1">
    <citation type="submission" date="2021-01" db="EMBL/GenBank/DDBJ databases">
        <title>Whole genome shotgun sequence of Planobispora siamensis NBRC 107568.</title>
        <authorList>
            <person name="Komaki H."/>
            <person name="Tamura T."/>
        </authorList>
    </citation>
    <scope>NUCLEOTIDE SEQUENCE [LARGE SCALE GENOMIC DNA]</scope>
    <source>
        <strain evidence="10 11">NBRC 107568</strain>
    </source>
</reference>
<keyword evidence="11" id="KW-1185">Reference proteome</keyword>
<feature type="transmembrane region" description="Helical" evidence="7">
    <location>
        <begin position="492"/>
        <end position="517"/>
    </location>
</feature>
<protein>
    <recommendedName>
        <fullName evidence="12">ABC transport system permease protein</fullName>
    </recommendedName>
</protein>
<evidence type="ECO:0000256" key="5">
    <source>
        <dbReference type="ARBA" id="ARBA00023136"/>
    </source>
</evidence>
<dbReference type="InterPro" id="IPR025857">
    <property type="entry name" value="MacB_PCD"/>
</dbReference>
<feature type="domain" description="ABC3 transporter permease C-terminal" evidence="8">
    <location>
        <begin position="288"/>
        <end position="405"/>
    </location>
</feature>
<name>A0A8J3SMC0_9ACTN</name>
<feature type="transmembrane region" description="Helical" evidence="7">
    <location>
        <begin position="283"/>
        <end position="304"/>
    </location>
</feature>
<organism evidence="10 11">
    <name type="scientific">Planobispora siamensis</name>
    <dbReference type="NCBI Taxonomy" id="936338"/>
    <lineage>
        <taxon>Bacteria</taxon>
        <taxon>Bacillati</taxon>
        <taxon>Actinomycetota</taxon>
        <taxon>Actinomycetes</taxon>
        <taxon>Streptosporangiales</taxon>
        <taxon>Streptosporangiaceae</taxon>
        <taxon>Planobispora</taxon>
    </lineage>
</organism>
<dbReference type="Proteomes" id="UP000619788">
    <property type="component" value="Unassembled WGS sequence"/>
</dbReference>
<dbReference type="EMBL" id="BOOJ01000048">
    <property type="protein sequence ID" value="GIH94959.1"/>
    <property type="molecule type" value="Genomic_DNA"/>
</dbReference>
<evidence type="ECO:0000259" key="8">
    <source>
        <dbReference type="Pfam" id="PF02687"/>
    </source>
</evidence>
<proteinExistence type="inferred from homology"/>
<gene>
    <name evidence="10" type="ORF">Psi01_55890</name>
</gene>